<gene>
    <name evidence="3" type="ORF">BST85_03455</name>
</gene>
<reference evidence="3 4" key="1">
    <citation type="submission" date="2016-11" db="EMBL/GenBank/DDBJ databases">
        <title>Trade-off between light-utilization and light-protection in marine flavobacteria.</title>
        <authorList>
            <person name="Kumagai Y."/>
        </authorList>
    </citation>
    <scope>NUCLEOTIDE SEQUENCE [LARGE SCALE GENOMIC DNA]</scope>
    <source>
        <strain evidence="3 4">NBRC 107741</strain>
    </source>
</reference>
<accession>A0A2S7KN74</accession>
<dbReference type="EMBL" id="MQUB01000001">
    <property type="protein sequence ID" value="PQB04061.1"/>
    <property type="molecule type" value="Genomic_DNA"/>
</dbReference>
<evidence type="ECO:0000256" key="1">
    <source>
        <dbReference type="PROSITE-ProRule" id="PRU00339"/>
    </source>
</evidence>
<dbReference type="OrthoDB" id="187854at2"/>
<dbReference type="InterPro" id="IPR019734">
    <property type="entry name" value="TPR_rpt"/>
</dbReference>
<dbReference type="PROSITE" id="PS50005">
    <property type="entry name" value="TPR"/>
    <property type="match status" value="1"/>
</dbReference>
<keyword evidence="4" id="KW-1185">Reference proteome</keyword>
<feature type="signal peptide" evidence="2">
    <location>
        <begin position="1"/>
        <end position="24"/>
    </location>
</feature>
<organism evidence="3 4">
    <name type="scientific">Aureitalea marina</name>
    <dbReference type="NCBI Taxonomy" id="930804"/>
    <lineage>
        <taxon>Bacteria</taxon>
        <taxon>Pseudomonadati</taxon>
        <taxon>Bacteroidota</taxon>
        <taxon>Flavobacteriia</taxon>
        <taxon>Flavobacteriales</taxon>
        <taxon>Flavobacteriaceae</taxon>
        <taxon>Aureitalea</taxon>
    </lineage>
</organism>
<name>A0A2S7KN74_9FLAO</name>
<evidence type="ECO:0000256" key="2">
    <source>
        <dbReference type="SAM" id="SignalP"/>
    </source>
</evidence>
<dbReference type="Gene3D" id="1.25.40.10">
    <property type="entry name" value="Tetratricopeptide repeat domain"/>
    <property type="match status" value="1"/>
</dbReference>
<keyword evidence="1" id="KW-0802">TPR repeat</keyword>
<protein>
    <submittedName>
        <fullName evidence="3">Uncharacterized protein</fullName>
    </submittedName>
</protein>
<dbReference type="SUPFAM" id="SSF48452">
    <property type="entry name" value="TPR-like"/>
    <property type="match status" value="1"/>
</dbReference>
<dbReference type="Proteomes" id="UP000239800">
    <property type="component" value="Unassembled WGS sequence"/>
</dbReference>
<dbReference type="AlphaFoldDB" id="A0A2S7KN74"/>
<dbReference type="InterPro" id="IPR021314">
    <property type="entry name" value="DUF2911"/>
</dbReference>
<evidence type="ECO:0000313" key="4">
    <source>
        <dbReference type="Proteomes" id="UP000239800"/>
    </source>
</evidence>
<proteinExistence type="predicted"/>
<dbReference type="Pfam" id="PF11138">
    <property type="entry name" value="DUF2911"/>
    <property type="match status" value="1"/>
</dbReference>
<dbReference type="InterPro" id="IPR011990">
    <property type="entry name" value="TPR-like_helical_dom_sf"/>
</dbReference>
<sequence length="368" mass="40556">MSKLYTHLTIVVVLLLFTLFHSHAQINTPRGSQMATVNQTVGTSTIEITYSRPSVNGREIWGSLVPYGLNNLGFGTSTAAPWRAGANENTIITFSDDVQVEGKPVEAGTYALFLNVQEGEKANLILNKKNTAWGSFFYEAKDDVVNVEITTKTIPHTEMLTFGFPEVTATSATAALMWEKRSFPFTIEVPVTDIVLRDIRNSMENQSGFNRQTWEQAAAYAANNGGDLNEALGWIDAAIAGQFFSQKTFANVQIKAGILNQMGRQQEALALVEENMDLGTILEIHQYGRQLIAIGMKDQAMEVFQFNADKNKDTWPVHYGMARGLSAKGDYKNALKHLEKALVNAPNEASKGRVAANIDKLKNGEDIN</sequence>
<keyword evidence="2" id="KW-0732">Signal</keyword>
<dbReference type="RefSeq" id="WP_104811986.1">
    <property type="nucleotide sequence ID" value="NZ_MQUB01000001.1"/>
</dbReference>
<evidence type="ECO:0000313" key="3">
    <source>
        <dbReference type="EMBL" id="PQB04061.1"/>
    </source>
</evidence>
<feature type="repeat" description="TPR" evidence="1">
    <location>
        <begin position="315"/>
        <end position="348"/>
    </location>
</feature>
<feature type="chain" id="PRO_5015627633" evidence="2">
    <location>
        <begin position="25"/>
        <end position="368"/>
    </location>
</feature>
<comment type="caution">
    <text evidence="3">The sequence shown here is derived from an EMBL/GenBank/DDBJ whole genome shotgun (WGS) entry which is preliminary data.</text>
</comment>